<comment type="caution">
    <text evidence="2">The sequence shown here is derived from an EMBL/GenBank/DDBJ whole genome shotgun (WGS) entry which is preliminary data.</text>
</comment>
<feature type="region of interest" description="Disordered" evidence="1">
    <location>
        <begin position="116"/>
        <end position="146"/>
    </location>
</feature>
<feature type="compositionally biased region" description="Gly residues" evidence="1">
    <location>
        <begin position="206"/>
        <end position="224"/>
    </location>
</feature>
<accession>A0ABP7L8C4</accession>
<protein>
    <recommendedName>
        <fullName evidence="4">Integral membrane protein</fullName>
    </recommendedName>
</protein>
<proteinExistence type="predicted"/>
<evidence type="ECO:0000256" key="1">
    <source>
        <dbReference type="SAM" id="MobiDB-lite"/>
    </source>
</evidence>
<sequence>MGGTEPTADAVAAADADALFVLTAALLTPARFPSVLGDDYPAACAALGLEPYEEGYGLVLGQDGLGARWTVVVEDVSLVATAVSAWDCGMPYDLSPDEDSVVAGLPGWPLAVVSRAPGVPAPHDPEPEEGDPPPLVPPSGDAWGPAQRRLGADEVALRWADWRAGVATAFGTGTEAGPGADPAPDGPETSSGTGAGVGTRADAVRGGQGQHGTAAGGPGDGGTAQRGTEQGPAAHGGTGDGGTAQRGTGQEPAAHGGTGDGGVPGIAAPDPYDGVRRALAELRGYLEAPPPVGRVRSSFATADARVLRADGPGWSFVARTDDMAFVLLDDRPREVFPVARGPRLPSLLQALDAIAVRPS</sequence>
<evidence type="ECO:0000313" key="3">
    <source>
        <dbReference type="Proteomes" id="UP001501000"/>
    </source>
</evidence>
<dbReference type="RefSeq" id="WP_345277794.1">
    <property type="nucleotide sequence ID" value="NZ_BAABAJ010000001.1"/>
</dbReference>
<dbReference type="EMBL" id="BAABAJ010000001">
    <property type="protein sequence ID" value="GAA3895926.1"/>
    <property type="molecule type" value="Genomic_DNA"/>
</dbReference>
<dbReference type="Proteomes" id="UP001501000">
    <property type="component" value="Unassembled WGS sequence"/>
</dbReference>
<evidence type="ECO:0008006" key="4">
    <source>
        <dbReference type="Google" id="ProtNLM"/>
    </source>
</evidence>
<feature type="compositionally biased region" description="Gly residues" evidence="1">
    <location>
        <begin position="234"/>
        <end position="244"/>
    </location>
</feature>
<name>A0ABP7L8C4_9ACTN</name>
<evidence type="ECO:0000313" key="2">
    <source>
        <dbReference type="EMBL" id="GAA3895926.1"/>
    </source>
</evidence>
<feature type="compositionally biased region" description="Low complexity" evidence="1">
    <location>
        <begin position="171"/>
        <end position="189"/>
    </location>
</feature>
<keyword evidence="3" id="KW-1185">Reference proteome</keyword>
<feature type="region of interest" description="Disordered" evidence="1">
    <location>
        <begin position="170"/>
        <end position="269"/>
    </location>
</feature>
<organism evidence="2 3">
    <name type="scientific">Streptomyces gulbargensis</name>
    <dbReference type="NCBI Taxonomy" id="364901"/>
    <lineage>
        <taxon>Bacteria</taxon>
        <taxon>Bacillati</taxon>
        <taxon>Actinomycetota</taxon>
        <taxon>Actinomycetes</taxon>
        <taxon>Kitasatosporales</taxon>
        <taxon>Streptomycetaceae</taxon>
        <taxon>Streptomyces</taxon>
    </lineage>
</organism>
<gene>
    <name evidence="2" type="ORF">GCM10022244_02370</name>
</gene>
<reference evidence="3" key="1">
    <citation type="journal article" date="2019" name="Int. J. Syst. Evol. Microbiol.">
        <title>The Global Catalogue of Microorganisms (GCM) 10K type strain sequencing project: providing services to taxonomists for standard genome sequencing and annotation.</title>
        <authorList>
            <consortium name="The Broad Institute Genomics Platform"/>
            <consortium name="The Broad Institute Genome Sequencing Center for Infectious Disease"/>
            <person name="Wu L."/>
            <person name="Ma J."/>
        </authorList>
    </citation>
    <scope>NUCLEOTIDE SEQUENCE [LARGE SCALE GENOMIC DNA]</scope>
    <source>
        <strain evidence="3">JCM 16956</strain>
    </source>
</reference>